<dbReference type="GO" id="GO:0015833">
    <property type="term" value="P:peptide transport"/>
    <property type="evidence" value="ECO:0007669"/>
    <property type="project" value="TreeGrafter"/>
</dbReference>
<proteinExistence type="inferred from homology"/>
<feature type="non-terminal residue" evidence="5">
    <location>
        <position position="71"/>
    </location>
</feature>
<comment type="caution">
    <text evidence="5">The sequence shown here is derived from an EMBL/GenBank/DDBJ whole genome shotgun (WGS) entry which is preliminary data.</text>
</comment>
<name>X1CQF4_9ZZZZ</name>
<dbReference type="SUPFAM" id="SSF53850">
    <property type="entry name" value="Periplasmic binding protein-like II"/>
    <property type="match status" value="1"/>
</dbReference>
<evidence type="ECO:0000256" key="2">
    <source>
        <dbReference type="ARBA" id="ARBA00022448"/>
    </source>
</evidence>
<reference evidence="5" key="1">
    <citation type="journal article" date="2014" name="Front. Microbiol.">
        <title>High frequency of phylogenetically diverse reductive dehalogenase-homologous genes in deep subseafloor sedimentary metagenomes.</title>
        <authorList>
            <person name="Kawai M."/>
            <person name="Futagami T."/>
            <person name="Toyoda A."/>
            <person name="Takaki Y."/>
            <person name="Nishi S."/>
            <person name="Hori S."/>
            <person name="Arai W."/>
            <person name="Tsubouchi T."/>
            <person name="Morono Y."/>
            <person name="Uchiyama I."/>
            <person name="Ito T."/>
            <person name="Fujiyama A."/>
            <person name="Inagaki F."/>
            <person name="Takami H."/>
        </authorList>
    </citation>
    <scope>NUCLEOTIDE SEQUENCE</scope>
    <source>
        <strain evidence="5">Expedition CK06-06</strain>
    </source>
</reference>
<dbReference type="PANTHER" id="PTHR30290">
    <property type="entry name" value="PERIPLASMIC BINDING COMPONENT OF ABC TRANSPORTER"/>
    <property type="match status" value="1"/>
</dbReference>
<comment type="similarity">
    <text evidence="1">Belongs to the bacterial solute-binding protein 5 family.</text>
</comment>
<evidence type="ECO:0000259" key="4">
    <source>
        <dbReference type="Pfam" id="PF00496"/>
    </source>
</evidence>
<dbReference type="InterPro" id="IPR000914">
    <property type="entry name" value="SBP_5_dom"/>
</dbReference>
<dbReference type="PANTHER" id="PTHR30290:SF9">
    <property type="entry name" value="OLIGOPEPTIDE-BINDING PROTEIN APPA"/>
    <property type="match status" value="1"/>
</dbReference>
<dbReference type="Gene3D" id="3.90.76.10">
    <property type="entry name" value="Dipeptide-binding Protein, Domain 1"/>
    <property type="match status" value="1"/>
</dbReference>
<feature type="domain" description="Solute-binding protein family 5" evidence="4">
    <location>
        <begin position="2"/>
        <end position="71"/>
    </location>
</feature>
<organism evidence="5">
    <name type="scientific">marine sediment metagenome</name>
    <dbReference type="NCBI Taxonomy" id="412755"/>
    <lineage>
        <taxon>unclassified sequences</taxon>
        <taxon>metagenomes</taxon>
        <taxon>ecological metagenomes</taxon>
    </lineage>
</organism>
<gene>
    <name evidence="5" type="ORF">S01H4_59643</name>
</gene>
<keyword evidence="3" id="KW-0732">Signal</keyword>
<sequence length="71" mass="8363">MDKSGLVWTFHLRKDVRWFDGQKFTADDVVFTFNRLIYNPDIPNSARDIFTIEGEAFKVEKVDGFTVRFTL</sequence>
<dbReference type="Pfam" id="PF00496">
    <property type="entry name" value="SBP_bac_5"/>
    <property type="match status" value="1"/>
</dbReference>
<dbReference type="InterPro" id="IPR039424">
    <property type="entry name" value="SBP_5"/>
</dbReference>
<evidence type="ECO:0000256" key="3">
    <source>
        <dbReference type="ARBA" id="ARBA00022729"/>
    </source>
</evidence>
<dbReference type="AlphaFoldDB" id="X1CQF4"/>
<keyword evidence="2" id="KW-0813">Transport</keyword>
<evidence type="ECO:0000313" key="5">
    <source>
        <dbReference type="EMBL" id="GAH10042.1"/>
    </source>
</evidence>
<evidence type="ECO:0000256" key="1">
    <source>
        <dbReference type="ARBA" id="ARBA00005695"/>
    </source>
</evidence>
<accession>X1CQF4</accession>
<protein>
    <recommendedName>
        <fullName evidence="4">Solute-binding protein family 5 domain-containing protein</fullName>
    </recommendedName>
</protein>
<dbReference type="GO" id="GO:1904680">
    <property type="term" value="F:peptide transmembrane transporter activity"/>
    <property type="evidence" value="ECO:0007669"/>
    <property type="project" value="TreeGrafter"/>
</dbReference>
<dbReference type="EMBL" id="BART01035009">
    <property type="protein sequence ID" value="GAH10042.1"/>
    <property type="molecule type" value="Genomic_DNA"/>
</dbReference>